<evidence type="ECO:0000313" key="2">
    <source>
        <dbReference type="EMBL" id="OHA20399.1"/>
    </source>
</evidence>
<gene>
    <name evidence="2" type="ORF">A2849_01320</name>
</gene>
<comment type="caution">
    <text evidence="2">The sequence shown here is derived from an EMBL/GenBank/DDBJ whole genome shotgun (WGS) entry which is preliminary data.</text>
</comment>
<protein>
    <recommendedName>
        <fullName evidence="1">Cupin type-2 domain-containing protein</fullName>
    </recommendedName>
</protein>
<evidence type="ECO:0000259" key="1">
    <source>
        <dbReference type="Pfam" id="PF07883"/>
    </source>
</evidence>
<accession>A0A1G2MB73</accession>
<dbReference type="InterPro" id="IPR011051">
    <property type="entry name" value="RmlC_Cupin_sf"/>
</dbReference>
<feature type="domain" description="Cupin type-2" evidence="1">
    <location>
        <begin position="101"/>
        <end position="135"/>
    </location>
</feature>
<dbReference type="Proteomes" id="UP000178121">
    <property type="component" value="Unassembled WGS sequence"/>
</dbReference>
<dbReference type="AlphaFoldDB" id="A0A1G2MB73"/>
<dbReference type="InterPro" id="IPR014710">
    <property type="entry name" value="RmlC-like_jellyroll"/>
</dbReference>
<dbReference type="Gene3D" id="2.60.120.10">
    <property type="entry name" value="Jelly Rolls"/>
    <property type="match status" value="1"/>
</dbReference>
<sequence length="142" mass="15770">MSVHVIKREMIDAMLALPPEEGKRLLEPLKSLAATEKLPFNLLEDTNVSNDAEVHRHEADLWLCLSGEVTFNCGGALVNGTPRKLKDGTIDEREWKAKEIIGGAEIVLRVGDWLYIPAGVPHQHRAMGTAKLMIVKIPKVEK</sequence>
<evidence type="ECO:0000313" key="3">
    <source>
        <dbReference type="Proteomes" id="UP000178121"/>
    </source>
</evidence>
<dbReference type="Pfam" id="PF07883">
    <property type="entry name" value="Cupin_2"/>
    <property type="match status" value="1"/>
</dbReference>
<dbReference type="InterPro" id="IPR013096">
    <property type="entry name" value="Cupin_2"/>
</dbReference>
<dbReference type="EMBL" id="MHRI01000030">
    <property type="protein sequence ID" value="OHA20399.1"/>
    <property type="molecule type" value="Genomic_DNA"/>
</dbReference>
<reference evidence="2 3" key="1">
    <citation type="journal article" date="2016" name="Nat. Commun.">
        <title>Thousands of microbial genomes shed light on interconnected biogeochemical processes in an aquifer system.</title>
        <authorList>
            <person name="Anantharaman K."/>
            <person name="Brown C.T."/>
            <person name="Hug L.A."/>
            <person name="Sharon I."/>
            <person name="Castelle C.J."/>
            <person name="Probst A.J."/>
            <person name="Thomas B.C."/>
            <person name="Singh A."/>
            <person name="Wilkins M.J."/>
            <person name="Karaoz U."/>
            <person name="Brodie E.L."/>
            <person name="Williams K.H."/>
            <person name="Hubbard S.S."/>
            <person name="Banfield J.F."/>
        </authorList>
    </citation>
    <scope>NUCLEOTIDE SEQUENCE [LARGE SCALE GENOMIC DNA]</scope>
</reference>
<dbReference type="SUPFAM" id="SSF51182">
    <property type="entry name" value="RmlC-like cupins"/>
    <property type="match status" value="1"/>
</dbReference>
<proteinExistence type="predicted"/>
<name>A0A1G2MB73_9BACT</name>
<organism evidence="2 3">
    <name type="scientific">Candidatus Taylorbacteria bacterium RIFCSPHIGHO2_01_FULL_51_15</name>
    <dbReference type="NCBI Taxonomy" id="1802304"/>
    <lineage>
        <taxon>Bacteria</taxon>
        <taxon>Candidatus Tayloriibacteriota</taxon>
    </lineage>
</organism>